<accession>A0A917UL43</accession>
<keyword evidence="2" id="KW-0560">Oxidoreductase</keyword>
<evidence type="ECO:0000256" key="2">
    <source>
        <dbReference type="ARBA" id="ARBA00023002"/>
    </source>
</evidence>
<dbReference type="EMBL" id="BMQA01000087">
    <property type="protein sequence ID" value="GGJ65631.1"/>
    <property type="molecule type" value="Genomic_DNA"/>
</dbReference>
<dbReference type="SUPFAM" id="SSF56796">
    <property type="entry name" value="Dehydroquinate synthase-like"/>
    <property type="match status" value="1"/>
</dbReference>
<sequence>MKFTHESLHQRVVFASGEAAAGVVAAVQALGRTKVFLIASDREKELADPVQATLEAAGLSVTTHDEVVMHVPVEVAGRARDAAVAAGADVVVSLGGGSTTGLGKAVVMDGSPLAGLPLITVPTTYAGSEATNVWGLTAGETKTTGVDNRVLPASIVYDASLLTSLPGDMTVASGLNALAHSVDAMWGPRADPIDQVLAQEGTRGLAAGLPLVAADSASIDGIEQTLYGAYLSAVAFASAGSGMHHKICHVLGGMFNLPHAQTHAVVLPHVLAFNAPNAPEAERRIAAAFGSATATEGLRALRERLDAPRALKDYGMPEDGIAKALGPIKAAIPANNPTPITDENLTALLQAAWHGDLP</sequence>
<comment type="similarity">
    <text evidence="1">Belongs to the iron-containing alcohol dehydrogenase family.</text>
</comment>
<dbReference type="GO" id="GO:0004022">
    <property type="term" value="F:alcohol dehydrogenase (NAD+) activity"/>
    <property type="evidence" value="ECO:0007669"/>
    <property type="project" value="TreeGrafter"/>
</dbReference>
<dbReference type="Pfam" id="PF00465">
    <property type="entry name" value="Fe-ADH"/>
    <property type="match status" value="1"/>
</dbReference>
<dbReference type="InterPro" id="IPR056798">
    <property type="entry name" value="ADH_Fe_C"/>
</dbReference>
<protein>
    <submittedName>
        <fullName evidence="6">Maleylacetate reductase</fullName>
    </submittedName>
</protein>
<dbReference type="InterPro" id="IPR034786">
    <property type="entry name" value="MAR"/>
</dbReference>
<evidence type="ECO:0000259" key="4">
    <source>
        <dbReference type="Pfam" id="PF00465"/>
    </source>
</evidence>
<dbReference type="GO" id="GO:0046872">
    <property type="term" value="F:metal ion binding"/>
    <property type="evidence" value="ECO:0007669"/>
    <property type="project" value="InterPro"/>
</dbReference>
<dbReference type="PANTHER" id="PTHR11496">
    <property type="entry name" value="ALCOHOL DEHYDROGENASE"/>
    <property type="match status" value="1"/>
</dbReference>
<dbReference type="Gene3D" id="1.20.1090.10">
    <property type="entry name" value="Dehydroquinate synthase-like - alpha domain"/>
    <property type="match status" value="1"/>
</dbReference>
<dbReference type="Pfam" id="PF25137">
    <property type="entry name" value="ADH_Fe_C"/>
    <property type="match status" value="1"/>
</dbReference>
<evidence type="ECO:0000259" key="5">
    <source>
        <dbReference type="Pfam" id="PF25137"/>
    </source>
</evidence>
<gene>
    <name evidence="6" type="ORF">GCM10010121_090330</name>
</gene>
<evidence type="ECO:0000313" key="6">
    <source>
        <dbReference type="EMBL" id="GGJ65631.1"/>
    </source>
</evidence>
<name>A0A917UL43_9ACTN</name>
<dbReference type="CDD" id="cd08177">
    <property type="entry name" value="MAR"/>
    <property type="match status" value="1"/>
</dbReference>
<feature type="domain" description="Fe-containing alcohol dehydrogenase-like C-terminal" evidence="5">
    <location>
        <begin position="170"/>
        <end position="353"/>
    </location>
</feature>
<feature type="domain" description="Alcohol dehydrogenase iron-type/glycerol dehydrogenase GldA" evidence="4">
    <location>
        <begin position="11"/>
        <end position="158"/>
    </location>
</feature>
<dbReference type="Proteomes" id="UP000657574">
    <property type="component" value="Unassembled WGS sequence"/>
</dbReference>
<evidence type="ECO:0000256" key="1">
    <source>
        <dbReference type="ARBA" id="ARBA00007358"/>
    </source>
</evidence>
<evidence type="ECO:0000256" key="3">
    <source>
        <dbReference type="ARBA" id="ARBA00023027"/>
    </source>
</evidence>
<dbReference type="AlphaFoldDB" id="A0A917UL43"/>
<comment type="caution">
    <text evidence="6">The sequence shown here is derived from an EMBL/GenBank/DDBJ whole genome shotgun (WGS) entry which is preliminary data.</text>
</comment>
<dbReference type="Gene3D" id="3.40.50.1970">
    <property type="match status" value="1"/>
</dbReference>
<dbReference type="GO" id="GO:0018506">
    <property type="term" value="F:maleylacetate reductase activity"/>
    <property type="evidence" value="ECO:0007669"/>
    <property type="project" value="InterPro"/>
</dbReference>
<dbReference type="RefSeq" id="WP_189317114.1">
    <property type="nucleotide sequence ID" value="NZ_BMQA01000087.1"/>
</dbReference>
<reference evidence="6" key="1">
    <citation type="journal article" date="2014" name="Int. J. Syst. Evol. Microbiol.">
        <title>Complete genome sequence of Corynebacterium casei LMG S-19264T (=DSM 44701T), isolated from a smear-ripened cheese.</title>
        <authorList>
            <consortium name="US DOE Joint Genome Institute (JGI-PGF)"/>
            <person name="Walter F."/>
            <person name="Albersmeier A."/>
            <person name="Kalinowski J."/>
            <person name="Ruckert C."/>
        </authorList>
    </citation>
    <scope>NUCLEOTIDE SEQUENCE</scope>
    <source>
        <strain evidence="6">JCM 3086</strain>
    </source>
</reference>
<evidence type="ECO:0000313" key="7">
    <source>
        <dbReference type="Proteomes" id="UP000657574"/>
    </source>
</evidence>
<keyword evidence="3" id="KW-0520">NAD</keyword>
<reference evidence="6" key="2">
    <citation type="submission" date="2020-09" db="EMBL/GenBank/DDBJ databases">
        <authorList>
            <person name="Sun Q."/>
            <person name="Ohkuma M."/>
        </authorList>
    </citation>
    <scope>NUCLEOTIDE SEQUENCE</scope>
    <source>
        <strain evidence="6">JCM 3086</strain>
    </source>
</reference>
<dbReference type="InterPro" id="IPR001670">
    <property type="entry name" value="ADH_Fe/GldA"/>
</dbReference>
<proteinExistence type="inferred from homology"/>
<organism evidence="6 7">
    <name type="scientific">Streptomyces brasiliensis</name>
    <dbReference type="NCBI Taxonomy" id="1954"/>
    <lineage>
        <taxon>Bacteria</taxon>
        <taxon>Bacillati</taxon>
        <taxon>Actinomycetota</taxon>
        <taxon>Actinomycetes</taxon>
        <taxon>Kitasatosporales</taxon>
        <taxon>Streptomycetaceae</taxon>
        <taxon>Streptomyces</taxon>
    </lineage>
</organism>
<keyword evidence="7" id="KW-1185">Reference proteome</keyword>
<dbReference type="InterPro" id="IPR039697">
    <property type="entry name" value="Alcohol_dehydrogenase_Fe"/>
</dbReference>
<dbReference type="PANTHER" id="PTHR11496:SF102">
    <property type="entry name" value="ALCOHOL DEHYDROGENASE 4"/>
    <property type="match status" value="1"/>
</dbReference>